<feature type="transmembrane region" description="Helical" evidence="10">
    <location>
        <begin position="343"/>
        <end position="363"/>
    </location>
</feature>
<accession>A0A7R8V4V1</accession>
<dbReference type="GO" id="GO:0005789">
    <property type="term" value="C:endoplasmic reticulum membrane"/>
    <property type="evidence" value="ECO:0007669"/>
    <property type="project" value="UniProtKB-SubCell"/>
</dbReference>
<dbReference type="PANTHER" id="PTHR22760">
    <property type="entry name" value="GLYCOSYLTRANSFERASE"/>
    <property type="match status" value="1"/>
</dbReference>
<dbReference type="InParanoid" id="A0A7R8V4V1"/>
<dbReference type="Proteomes" id="UP000594454">
    <property type="component" value="Chromosome 6"/>
</dbReference>
<dbReference type="EC" id="2.4.1.-" evidence="10"/>
<dbReference type="Pfam" id="PF03901">
    <property type="entry name" value="Glyco_transf_22"/>
    <property type="match status" value="2"/>
</dbReference>
<dbReference type="FunCoup" id="A0A7R8V4V1">
    <property type="interactions" value="2420"/>
</dbReference>
<organism evidence="12 13">
    <name type="scientific">Hermetia illucens</name>
    <name type="common">Black soldier fly</name>
    <dbReference type="NCBI Taxonomy" id="343691"/>
    <lineage>
        <taxon>Eukaryota</taxon>
        <taxon>Metazoa</taxon>
        <taxon>Ecdysozoa</taxon>
        <taxon>Arthropoda</taxon>
        <taxon>Hexapoda</taxon>
        <taxon>Insecta</taxon>
        <taxon>Pterygota</taxon>
        <taxon>Neoptera</taxon>
        <taxon>Endopterygota</taxon>
        <taxon>Diptera</taxon>
        <taxon>Brachycera</taxon>
        <taxon>Stratiomyomorpha</taxon>
        <taxon>Stratiomyidae</taxon>
        <taxon>Hermetiinae</taxon>
        <taxon>Hermetia</taxon>
    </lineage>
</organism>
<dbReference type="UniPathway" id="UPA00378"/>
<evidence type="ECO:0000256" key="8">
    <source>
        <dbReference type="ARBA" id="ARBA00022989"/>
    </source>
</evidence>
<dbReference type="GO" id="GO:0006487">
    <property type="term" value="P:protein N-linked glycosylation"/>
    <property type="evidence" value="ECO:0007669"/>
    <property type="project" value="TreeGrafter"/>
</dbReference>
<reference evidence="12 13" key="1">
    <citation type="submission" date="2020-11" db="EMBL/GenBank/DDBJ databases">
        <authorList>
            <person name="Wallbank WR R."/>
            <person name="Pardo Diaz C."/>
            <person name="Kozak K."/>
            <person name="Martin S."/>
            <person name="Jiggins C."/>
            <person name="Moest M."/>
            <person name="Warren A I."/>
            <person name="Generalovic N T."/>
            <person name="Byers J.R.P. K."/>
            <person name="Montejo-Kovacevich G."/>
            <person name="Yen C E."/>
        </authorList>
    </citation>
    <scope>NUCLEOTIDE SEQUENCE [LARGE SCALE GENOMIC DNA]</scope>
</reference>
<keyword evidence="8 10" id="KW-1133">Transmembrane helix</keyword>
<gene>
    <name evidence="12" type="ORF">HERILL_LOCUS15198</name>
</gene>
<feature type="region of interest" description="Disordered" evidence="11">
    <location>
        <begin position="1"/>
        <end position="46"/>
    </location>
</feature>
<feature type="transmembrane region" description="Helical" evidence="10">
    <location>
        <begin position="282"/>
        <end position="303"/>
    </location>
</feature>
<dbReference type="EMBL" id="LR899014">
    <property type="protein sequence ID" value="CAD7092870.1"/>
    <property type="molecule type" value="Genomic_DNA"/>
</dbReference>
<feature type="compositionally biased region" description="Basic residues" evidence="11">
    <location>
        <begin position="1"/>
        <end position="10"/>
    </location>
</feature>
<feature type="compositionally biased region" description="Polar residues" evidence="11">
    <location>
        <begin position="36"/>
        <end position="46"/>
    </location>
</feature>
<evidence type="ECO:0000256" key="4">
    <source>
        <dbReference type="ARBA" id="ARBA00022676"/>
    </source>
</evidence>
<feature type="transmembrane region" description="Helical" evidence="10">
    <location>
        <begin position="252"/>
        <end position="276"/>
    </location>
</feature>
<dbReference type="AlphaFoldDB" id="A0A7R8V4V1"/>
<dbReference type="GO" id="GO:0000026">
    <property type="term" value="F:alpha-1,2-mannosyltransferase activity"/>
    <property type="evidence" value="ECO:0007669"/>
    <property type="project" value="TreeGrafter"/>
</dbReference>
<protein>
    <recommendedName>
        <fullName evidence="10">Mannosyltransferase</fullName>
        <ecNumber evidence="10">2.4.1.-</ecNumber>
    </recommendedName>
</protein>
<feature type="compositionally biased region" description="Polar residues" evidence="11">
    <location>
        <begin position="11"/>
        <end position="20"/>
    </location>
</feature>
<keyword evidence="9 10" id="KW-0472">Membrane</keyword>
<feature type="transmembrane region" description="Helical" evidence="10">
    <location>
        <begin position="213"/>
        <end position="240"/>
    </location>
</feature>
<evidence type="ECO:0000256" key="5">
    <source>
        <dbReference type="ARBA" id="ARBA00022679"/>
    </source>
</evidence>
<feature type="transmembrane region" description="Helical" evidence="10">
    <location>
        <begin position="138"/>
        <end position="159"/>
    </location>
</feature>
<keyword evidence="7 10" id="KW-0256">Endoplasmic reticulum</keyword>
<comment type="similarity">
    <text evidence="3 10">Belongs to the glycosyltransferase 22 family.</text>
</comment>
<evidence type="ECO:0000313" key="13">
    <source>
        <dbReference type="Proteomes" id="UP000594454"/>
    </source>
</evidence>
<keyword evidence="13" id="KW-1185">Reference proteome</keyword>
<evidence type="ECO:0000256" key="6">
    <source>
        <dbReference type="ARBA" id="ARBA00022692"/>
    </source>
</evidence>
<evidence type="ECO:0000256" key="10">
    <source>
        <dbReference type="RuleBase" id="RU363075"/>
    </source>
</evidence>
<evidence type="ECO:0000256" key="1">
    <source>
        <dbReference type="ARBA" id="ARBA00004477"/>
    </source>
</evidence>
<feature type="transmembrane region" description="Helical" evidence="10">
    <location>
        <begin position="315"/>
        <end position="331"/>
    </location>
</feature>
<sequence>MAPSVRHRLNSIKSDSTSGSVKKLAKKSSKEHNASKKSQNSTSSYPLNSSQVNTIVPGVDTAFKAFLSARFCSAIWAYITDCDETFNYWEPLHYMIYGHGLQTWEYSPQFALRSYTYLMVHAVPAWVYNKIFEPSPLLVFYFVRCMLGLGCAVVECYLYKAISREFGIHIGRLWLIFQLFSVGMFISSTALLPSSFSMYFTGAAMAAWWHQKYTLAVFFIAISALLGWPFAALLGVPIALDMLFRRKMLKTFVIWAAISDHGPNLYGVAPLSYYLINGFLNFNIVWLFALMTPVMLVIDYFFVPAKSKSTLNYPHYLSLAPLYIWLAVFFIQPHKEERFLFPIYPLISLCGAITTDIIQKLYFRVKDLVLRMRNGSHYLDHTMFVAFVVMIATTLLSMSRIFALYRNYHAPMDLLMELNTFKSSTSFRNEQIYNICIGKDWYRYPTSFFLPSRNFRIRFLKSEFDGMLPAYYSDEENATAIVHDYFNDMNREDMRTYFDYQKCHFLLDLDLGRYTELEPNYAAKTKEWTMMKSFPFLNAERSHQIFRAFYIPFVSDNFIQYGSFNLLKRKRLKFR</sequence>
<keyword evidence="5" id="KW-0808">Transferase</keyword>
<evidence type="ECO:0000256" key="11">
    <source>
        <dbReference type="SAM" id="MobiDB-lite"/>
    </source>
</evidence>
<proteinExistence type="inferred from homology"/>
<evidence type="ECO:0000256" key="3">
    <source>
        <dbReference type="ARBA" id="ARBA00007063"/>
    </source>
</evidence>
<dbReference type="PANTHER" id="PTHR22760:SF2">
    <property type="entry name" value="ALPHA-1,2-MANNOSYLTRANSFERASE ALG9"/>
    <property type="match status" value="1"/>
</dbReference>
<keyword evidence="4 10" id="KW-0328">Glycosyltransferase</keyword>
<evidence type="ECO:0000256" key="7">
    <source>
        <dbReference type="ARBA" id="ARBA00022824"/>
    </source>
</evidence>
<feature type="transmembrane region" description="Helical" evidence="10">
    <location>
        <begin position="384"/>
        <end position="405"/>
    </location>
</feature>
<evidence type="ECO:0000313" key="12">
    <source>
        <dbReference type="EMBL" id="CAD7092870.1"/>
    </source>
</evidence>
<comment type="subcellular location">
    <subcellularLocation>
        <location evidence="1 10">Endoplasmic reticulum membrane</location>
        <topology evidence="1 10">Multi-pass membrane protein</topology>
    </subcellularLocation>
</comment>
<evidence type="ECO:0000256" key="9">
    <source>
        <dbReference type="ARBA" id="ARBA00023136"/>
    </source>
</evidence>
<dbReference type="OrthoDB" id="497541at2759"/>
<evidence type="ECO:0000256" key="2">
    <source>
        <dbReference type="ARBA" id="ARBA00004922"/>
    </source>
</evidence>
<keyword evidence="6 10" id="KW-0812">Transmembrane</keyword>
<feature type="transmembrane region" description="Helical" evidence="10">
    <location>
        <begin position="171"/>
        <end position="193"/>
    </location>
</feature>
<comment type="pathway">
    <text evidence="2">Protein modification; protein glycosylation.</text>
</comment>
<dbReference type="InterPro" id="IPR005599">
    <property type="entry name" value="GPI_mannosylTrfase"/>
</dbReference>
<name>A0A7R8V4V1_HERIL</name>